<dbReference type="OrthoDB" id="3265906at2759"/>
<proteinExistence type="predicted"/>
<organism evidence="2 3">
    <name type="scientific">Ancylostoma duodenale</name>
    <dbReference type="NCBI Taxonomy" id="51022"/>
    <lineage>
        <taxon>Eukaryota</taxon>
        <taxon>Metazoa</taxon>
        <taxon>Ecdysozoa</taxon>
        <taxon>Nematoda</taxon>
        <taxon>Chromadorea</taxon>
        <taxon>Rhabditida</taxon>
        <taxon>Rhabditina</taxon>
        <taxon>Rhabditomorpha</taxon>
        <taxon>Strongyloidea</taxon>
        <taxon>Ancylostomatidae</taxon>
        <taxon>Ancylostomatinae</taxon>
        <taxon>Ancylostoma</taxon>
    </lineage>
</organism>
<gene>
    <name evidence="2" type="ORF">ANCDUO_02217</name>
</gene>
<dbReference type="CDD" id="cd02440">
    <property type="entry name" value="AdoMet_MTases"/>
    <property type="match status" value="1"/>
</dbReference>
<evidence type="ECO:0000313" key="2">
    <source>
        <dbReference type="EMBL" id="KIH67449.1"/>
    </source>
</evidence>
<evidence type="ECO:0000313" key="3">
    <source>
        <dbReference type="Proteomes" id="UP000054047"/>
    </source>
</evidence>
<protein>
    <recommendedName>
        <fullName evidence="1">Methyltransferase type 11 domain-containing protein</fullName>
    </recommendedName>
</protein>
<evidence type="ECO:0000259" key="1">
    <source>
        <dbReference type="Pfam" id="PF08241"/>
    </source>
</evidence>
<dbReference type="InterPro" id="IPR013216">
    <property type="entry name" value="Methyltransf_11"/>
</dbReference>
<dbReference type="EMBL" id="KN726693">
    <property type="protein sequence ID" value="KIH67449.1"/>
    <property type="molecule type" value="Genomic_DNA"/>
</dbReference>
<reference evidence="2 3" key="1">
    <citation type="submission" date="2013-12" db="EMBL/GenBank/DDBJ databases">
        <title>Draft genome of the parsitic nematode Ancylostoma duodenale.</title>
        <authorList>
            <person name="Mitreva M."/>
        </authorList>
    </citation>
    <scope>NUCLEOTIDE SEQUENCE [LARGE SCALE GENOMIC DNA]</scope>
    <source>
        <strain evidence="2 3">Zhejiang</strain>
    </source>
</reference>
<dbReference type="GO" id="GO:0008757">
    <property type="term" value="F:S-adenosylmethionine-dependent methyltransferase activity"/>
    <property type="evidence" value="ECO:0007669"/>
    <property type="project" value="InterPro"/>
</dbReference>
<accession>A0A0C2H7D9</accession>
<dbReference type="SUPFAM" id="SSF53335">
    <property type="entry name" value="S-adenosyl-L-methionine-dependent methyltransferases"/>
    <property type="match status" value="1"/>
</dbReference>
<keyword evidence="3" id="KW-1185">Reference proteome</keyword>
<name>A0A0C2H7D9_9BILA</name>
<dbReference type="InterPro" id="IPR029063">
    <property type="entry name" value="SAM-dependent_MTases_sf"/>
</dbReference>
<feature type="domain" description="Methyltransferase type 11" evidence="1">
    <location>
        <begin position="34"/>
        <end position="67"/>
    </location>
</feature>
<dbReference type="Pfam" id="PF08241">
    <property type="entry name" value="Methyltransf_11"/>
    <property type="match status" value="1"/>
</dbReference>
<sequence>MPTTLFSTSSLLGRQGGSTRVLEAVIAMKDAEIVDVGCGGGLLSVPLARAGLHVTGLDATEEAKVEQRTLSEPALREFPYYWVIMLG</sequence>
<dbReference type="AlphaFoldDB" id="A0A0C2H7D9"/>
<dbReference type="Gene3D" id="3.40.50.150">
    <property type="entry name" value="Vaccinia Virus protein VP39"/>
    <property type="match status" value="1"/>
</dbReference>
<dbReference type="Proteomes" id="UP000054047">
    <property type="component" value="Unassembled WGS sequence"/>
</dbReference>